<evidence type="ECO:0000313" key="16">
    <source>
        <dbReference type="RefSeq" id="XP_045564267.1"/>
    </source>
</evidence>
<keyword evidence="15" id="KW-1185">Reference proteome</keyword>
<dbReference type="Pfam" id="PF00041">
    <property type="entry name" value="fn3"/>
    <property type="match status" value="6"/>
</dbReference>
<dbReference type="PROSITE" id="PS50853">
    <property type="entry name" value="FN3"/>
    <property type="match status" value="6"/>
</dbReference>
<dbReference type="SMART" id="SM00408">
    <property type="entry name" value="IGc2"/>
    <property type="match status" value="4"/>
</dbReference>
<dbReference type="CDD" id="cd00096">
    <property type="entry name" value="Ig"/>
    <property type="match status" value="1"/>
</dbReference>
<feature type="domain" description="Ig-like" evidence="13">
    <location>
        <begin position="237"/>
        <end position="331"/>
    </location>
</feature>
<feature type="domain" description="Fibronectin type-III" evidence="14">
    <location>
        <begin position="634"/>
        <end position="728"/>
    </location>
</feature>
<evidence type="ECO:0000256" key="11">
    <source>
        <dbReference type="SAM" id="Phobius"/>
    </source>
</evidence>
<dbReference type="GeneID" id="106562783"/>
<evidence type="ECO:0000259" key="13">
    <source>
        <dbReference type="PROSITE" id="PS50835"/>
    </source>
</evidence>
<feature type="domain" description="Fibronectin type-III" evidence="14">
    <location>
        <begin position="856"/>
        <end position="952"/>
    </location>
</feature>
<dbReference type="InterPro" id="IPR013783">
    <property type="entry name" value="Ig-like_fold"/>
</dbReference>
<dbReference type="CDD" id="cd05723">
    <property type="entry name" value="IgI_4_Neogenin_like"/>
    <property type="match status" value="1"/>
</dbReference>
<reference evidence="16" key="1">
    <citation type="submission" date="2025-08" db="UniProtKB">
        <authorList>
            <consortium name="RefSeq"/>
        </authorList>
    </citation>
    <scope>IDENTIFICATION</scope>
</reference>
<evidence type="ECO:0000256" key="6">
    <source>
        <dbReference type="ARBA" id="ARBA00023136"/>
    </source>
</evidence>
<dbReference type="PANTHER" id="PTHR44170">
    <property type="entry name" value="PROTEIN SIDEKICK"/>
    <property type="match status" value="1"/>
</dbReference>
<dbReference type="Pfam" id="PF06583">
    <property type="entry name" value="Neogenin_C"/>
    <property type="match status" value="1"/>
</dbReference>
<accession>A0ABM3DZN9</accession>
<keyword evidence="7" id="KW-1015">Disulfide bond</keyword>
<feature type="transmembrane region" description="Helical" evidence="11">
    <location>
        <begin position="1092"/>
        <end position="1111"/>
    </location>
</feature>
<dbReference type="SUPFAM" id="SSF48726">
    <property type="entry name" value="Immunoglobulin"/>
    <property type="match status" value="4"/>
</dbReference>
<dbReference type="InterPro" id="IPR003961">
    <property type="entry name" value="FN3_dom"/>
</dbReference>
<feature type="domain" description="Fibronectin type-III" evidence="14">
    <location>
        <begin position="957"/>
        <end position="1054"/>
    </location>
</feature>
<comment type="similarity">
    <text evidence="2">Belongs to the immunoglobulin superfamily. DCC family.</text>
</comment>
<dbReference type="InterPro" id="IPR010560">
    <property type="entry name" value="Neogenin_C"/>
</dbReference>
<dbReference type="RefSeq" id="XP_045564267.1">
    <property type="nucleotide sequence ID" value="XM_045708311.1"/>
</dbReference>
<dbReference type="InterPro" id="IPR036116">
    <property type="entry name" value="FN3_sf"/>
</dbReference>
<keyword evidence="12" id="KW-0732">Signal</keyword>
<dbReference type="SUPFAM" id="SSF49265">
    <property type="entry name" value="Fibronectin type III"/>
    <property type="match status" value="4"/>
</dbReference>
<dbReference type="CDD" id="cd05722">
    <property type="entry name" value="IgI_1_Neogenin_like"/>
    <property type="match status" value="1"/>
</dbReference>
<feature type="region of interest" description="Disordered" evidence="10">
    <location>
        <begin position="1156"/>
        <end position="1182"/>
    </location>
</feature>
<dbReference type="Gene3D" id="2.60.40.10">
    <property type="entry name" value="Immunoglobulins"/>
    <property type="match status" value="10"/>
</dbReference>
<dbReference type="SMART" id="SM00409">
    <property type="entry name" value="IG"/>
    <property type="match status" value="4"/>
</dbReference>
<feature type="chain" id="PRO_5046411509" evidence="12">
    <location>
        <begin position="24"/>
        <end position="1490"/>
    </location>
</feature>
<keyword evidence="5 11" id="KW-1133">Transmembrane helix</keyword>
<feature type="domain" description="Ig-like" evidence="13">
    <location>
        <begin position="148"/>
        <end position="234"/>
    </location>
</feature>
<feature type="domain" description="Fibronectin type-III" evidence="14">
    <location>
        <begin position="440"/>
        <end position="533"/>
    </location>
</feature>
<evidence type="ECO:0000256" key="5">
    <source>
        <dbReference type="ARBA" id="ARBA00022989"/>
    </source>
</evidence>
<dbReference type="InterPro" id="IPR036179">
    <property type="entry name" value="Ig-like_dom_sf"/>
</dbReference>
<keyword evidence="9" id="KW-0393">Immunoglobulin domain</keyword>
<dbReference type="CDD" id="cd00063">
    <property type="entry name" value="FN3"/>
    <property type="match status" value="6"/>
</dbReference>
<feature type="signal peptide" evidence="12">
    <location>
        <begin position="1"/>
        <end position="23"/>
    </location>
</feature>
<organism evidence="15 16">
    <name type="scientific">Salmo salar</name>
    <name type="common">Atlantic salmon</name>
    <dbReference type="NCBI Taxonomy" id="8030"/>
    <lineage>
        <taxon>Eukaryota</taxon>
        <taxon>Metazoa</taxon>
        <taxon>Chordata</taxon>
        <taxon>Craniata</taxon>
        <taxon>Vertebrata</taxon>
        <taxon>Euteleostomi</taxon>
        <taxon>Actinopterygii</taxon>
        <taxon>Neopterygii</taxon>
        <taxon>Teleostei</taxon>
        <taxon>Protacanthopterygii</taxon>
        <taxon>Salmoniformes</taxon>
        <taxon>Salmonidae</taxon>
        <taxon>Salmoninae</taxon>
        <taxon>Salmo</taxon>
    </lineage>
</organism>
<evidence type="ECO:0000256" key="4">
    <source>
        <dbReference type="ARBA" id="ARBA00022737"/>
    </source>
</evidence>
<dbReference type="Pfam" id="PF07679">
    <property type="entry name" value="I-set"/>
    <property type="match status" value="3"/>
</dbReference>
<dbReference type="InterPro" id="IPR003599">
    <property type="entry name" value="Ig_sub"/>
</dbReference>
<sequence length="1490" mass="163331">MAERGARLLLSLLCLTFLYPATTVSRHADKGTAARPFSPFWFSVEPWDTLAVRGAPALLNCSAHSGDPASEPTAPQARVEWKKDGTFLSLAPDDGRRRVLPDGSLLISSVVHSKHNKPDEGMYQCVATIDSLGTIASRTARLTVAGMPRFSSQPTAASIRLGDSQVLACDVNPDLVPLARWEREREPLELSSRLVQLPNGALVVSNASEADAGLYRCMVENAGPAKTSEEAQLTILPETGEERELEFLVEPLPVTKVVGASLLLPCVVTGYPAPYVRWMVGDKLVEESEGKLELVGGGSLLIYNLTEEDAGVYSCMADNTNNTIEAKAELTVQVPPEFLKRPANIYAHESMDIMFQCEVTGSPAPTVKWVKNGDAVIPSDYFKIINEHNLQVLGLVKSDEGFYQCLAENDAGNVQSSAQLIILEHGSRGVANPTGPTPSAPRDVVASLVSTRFIKLTWRPPAEPNGEDLTYSVYFNQEGTNRERILNTSRPGEMQVTIQNLMPDSKYKFRVVAHNKNGLGESSAILKVATQGEVQVPGPAPNLQAVSTTPTSVTLSWDTPLTGNGDVLTYKVYYMEKGLDLEQDIDAGALSYTLMGLKKFTEYSIRVVAFNKHGPGVSTGDITVTTLSDVPSAPPQNLTVEVHNSKSIMVRWQPPPPGAQNGEITGYKIRYRKGTRKSEAAETTGGTQLFQLIDGLERGTEYTFRVSAITVNGSGPATEWSTAETFESDLDESRVPDIPSSLHVRPLVNSIVVSWTPPENQDMVVRGYTIGYGIGSPHAQTIKVDYKQRYYSIENLDPSSHYVITLKAFNNVGEGIPVYESAITRPQSDPIDPDVDLYELFHAPYTPVPDPTPMLPPVGVQASVLSHDTIKVTWADNSLPKNQKITDARYYTVRWKTNIPANTKLKTANTTNLSHMVTGLKPNTLYEFSVMVTKGRRTSTWSMTAQGTTFETIPSSSPKDVTVVSKELKPRTIIVNWQPPSEANGKITGYIIYYSTDVNAEVHDWVIEPVVGNRLTHQIQELTLDTTYYFKIQARNSKGMGPMSEAVHFRTPKSKWGGNPWRLIGSERLNIGMIVLNGSYWLSYYLLLMRIFILMWINRIFFLTSLVHFVPGKPGITGSGDNHILVIVVIISVGAFTIIVVVVGAFLCTRRTTSHQKKKRAASKSSNSSHKYKGNSKDLKPPDLWIHHERLELKPIDKSPEPNPVMTDTPIPRTSQDINPVDPSLDNSLLQRRNSYRGHESEDSISALAGRRGMRPKMMMPFHTQPPQPVISAHPIHSLDNHHHHYHTGSLASPTRSYLHHHQGSAHLRPHACATPISCLDMVGSTESVRNTPSTEPLPPQAQPPCQAEHQHPDPEGSYQGSTATDDEPSASGSYCSAGQPPTAHVRPTHPLKSFAVPTNPAANFESPALPSTPLLTQTGPQLHSVKTASIGTLGRVRPPMPVTVPCAPDVPETSKMLEDVDSSYEPDELTEEMAHLEDLMKDLNAITTA</sequence>
<protein>
    <submittedName>
        <fullName evidence="16">Neogenin</fullName>
    </submittedName>
</protein>
<evidence type="ECO:0000259" key="14">
    <source>
        <dbReference type="PROSITE" id="PS50853"/>
    </source>
</evidence>
<gene>
    <name evidence="16" type="primary">neo1a</name>
</gene>
<feature type="domain" description="Ig-like" evidence="13">
    <location>
        <begin position="336"/>
        <end position="421"/>
    </location>
</feature>
<evidence type="ECO:0000313" key="15">
    <source>
        <dbReference type="Proteomes" id="UP001652741"/>
    </source>
</evidence>
<keyword evidence="4" id="KW-0677">Repeat</keyword>
<evidence type="ECO:0000256" key="2">
    <source>
        <dbReference type="ARBA" id="ARBA00009588"/>
    </source>
</evidence>
<feature type="domain" description="Ig-like" evidence="13">
    <location>
        <begin position="39"/>
        <end position="143"/>
    </location>
</feature>
<dbReference type="PROSITE" id="PS50835">
    <property type="entry name" value="IG_LIKE"/>
    <property type="match status" value="4"/>
</dbReference>
<evidence type="ECO:0000256" key="12">
    <source>
        <dbReference type="SAM" id="SignalP"/>
    </source>
</evidence>
<feature type="compositionally biased region" description="Polar residues" evidence="10">
    <location>
        <begin position="1326"/>
        <end position="1335"/>
    </location>
</feature>
<feature type="domain" description="Fibronectin type-III" evidence="14">
    <location>
        <begin position="735"/>
        <end position="828"/>
    </location>
</feature>
<feature type="domain" description="Fibronectin type-III" evidence="14">
    <location>
        <begin position="539"/>
        <end position="629"/>
    </location>
</feature>
<feature type="region of interest" description="Disordered" evidence="10">
    <location>
        <begin position="1326"/>
        <end position="1407"/>
    </location>
</feature>
<keyword evidence="6 11" id="KW-0472">Membrane</keyword>
<comment type="subcellular location">
    <subcellularLocation>
        <location evidence="1">Membrane</location>
        <topology evidence="1">Single-pass type I membrane protein</topology>
    </subcellularLocation>
</comment>
<evidence type="ECO:0000256" key="9">
    <source>
        <dbReference type="ARBA" id="ARBA00023319"/>
    </source>
</evidence>
<dbReference type="InterPro" id="IPR013098">
    <property type="entry name" value="Ig_I-set"/>
</dbReference>
<dbReference type="PANTHER" id="PTHR44170:SF14">
    <property type="entry name" value="NEOGENIN"/>
    <property type="match status" value="1"/>
</dbReference>
<feature type="region of interest" description="Disordered" evidence="10">
    <location>
        <begin position="1280"/>
        <end position="1303"/>
    </location>
</feature>
<proteinExistence type="inferred from homology"/>
<evidence type="ECO:0000256" key="1">
    <source>
        <dbReference type="ARBA" id="ARBA00004479"/>
    </source>
</evidence>
<evidence type="ECO:0000256" key="3">
    <source>
        <dbReference type="ARBA" id="ARBA00022692"/>
    </source>
</evidence>
<keyword evidence="3 11" id="KW-0812">Transmembrane</keyword>
<keyword evidence="8" id="KW-0325">Glycoprotein</keyword>
<evidence type="ECO:0000256" key="8">
    <source>
        <dbReference type="ARBA" id="ARBA00023180"/>
    </source>
</evidence>
<feature type="region of interest" description="Disordered" evidence="10">
    <location>
        <begin position="1195"/>
        <end position="1226"/>
    </location>
</feature>
<evidence type="ECO:0000256" key="7">
    <source>
        <dbReference type="ARBA" id="ARBA00023157"/>
    </source>
</evidence>
<dbReference type="InterPro" id="IPR007110">
    <property type="entry name" value="Ig-like_dom"/>
</dbReference>
<dbReference type="PRINTS" id="PR00014">
    <property type="entry name" value="FNTYPEIII"/>
</dbReference>
<evidence type="ECO:0000256" key="10">
    <source>
        <dbReference type="SAM" id="MobiDB-lite"/>
    </source>
</evidence>
<name>A0ABM3DZN9_SALSA</name>
<dbReference type="InterPro" id="IPR003598">
    <property type="entry name" value="Ig_sub2"/>
</dbReference>
<dbReference type="Proteomes" id="UP001652741">
    <property type="component" value="Chromosome ssa26"/>
</dbReference>
<dbReference type="SMART" id="SM00060">
    <property type="entry name" value="FN3"/>
    <property type="match status" value="6"/>
</dbReference>
<feature type="transmembrane region" description="Helical" evidence="11">
    <location>
        <begin position="1123"/>
        <end position="1149"/>
    </location>
</feature>